<sequence>MKIVVVTGSPHKEGTSALLADRFIEGAQSVGHTVYRFNAAFEDIHPCLGCDRCGMDGDCIQNDAIQQKLMPQLLQADLIVLATPVYFFAMTAQIKTIVDRFYSRTGRLHHKKSVLLVTAGSNTDLTMMAITDHYNTLVRYMEWDDVGRVLAPGCLTREQIEKTDFPNKAYALGASL</sequence>
<dbReference type="PANTHER" id="PTHR43278:SF2">
    <property type="entry name" value="IRON-SULFUR FLAVOPROTEIN"/>
    <property type="match status" value="1"/>
</dbReference>
<dbReference type="PANTHER" id="PTHR43278">
    <property type="entry name" value="NAD(P)H-DEPENDENT FMN-CONTAINING OXIDOREDUCTASE YWQN-RELATED"/>
    <property type="match status" value="1"/>
</dbReference>
<name>A0A239TZ92_9FIRM</name>
<dbReference type="InterPro" id="IPR029039">
    <property type="entry name" value="Flavoprotein-like_sf"/>
</dbReference>
<keyword evidence="1" id="KW-0285">Flavoprotein</keyword>
<reference evidence="4 5" key="1">
    <citation type="submission" date="2017-06" db="EMBL/GenBank/DDBJ databases">
        <authorList>
            <consortium name="Pathogen Informatics"/>
        </authorList>
    </citation>
    <scope>NUCLEOTIDE SEQUENCE [LARGE SCALE GENOMIC DNA]</scope>
    <source>
        <strain evidence="4 5">NCTC10570</strain>
    </source>
</reference>
<organism evidence="4 5">
    <name type="scientific">Megamonas hypermegale</name>
    <dbReference type="NCBI Taxonomy" id="158847"/>
    <lineage>
        <taxon>Bacteria</taxon>
        <taxon>Bacillati</taxon>
        <taxon>Bacillota</taxon>
        <taxon>Negativicutes</taxon>
        <taxon>Selenomonadales</taxon>
        <taxon>Selenomonadaceae</taxon>
        <taxon>Megamonas</taxon>
    </lineage>
</organism>
<keyword evidence="5" id="KW-1185">Reference proteome</keyword>
<dbReference type="Pfam" id="PF03358">
    <property type="entry name" value="FMN_red"/>
    <property type="match status" value="1"/>
</dbReference>
<dbReference type="RefSeq" id="WP_027890180.1">
    <property type="nucleotide sequence ID" value="NZ_LT906446.1"/>
</dbReference>
<feature type="domain" description="NADPH-dependent FMN reductase-like" evidence="3">
    <location>
        <begin position="1"/>
        <end position="124"/>
    </location>
</feature>
<keyword evidence="4" id="KW-0560">Oxidoreductase</keyword>
<dbReference type="Gene3D" id="3.40.50.360">
    <property type="match status" value="1"/>
</dbReference>
<dbReference type="eggNOG" id="COG0655">
    <property type="taxonomic scope" value="Bacteria"/>
</dbReference>
<dbReference type="SUPFAM" id="SSF52218">
    <property type="entry name" value="Flavoproteins"/>
    <property type="match status" value="1"/>
</dbReference>
<dbReference type="Proteomes" id="UP000215383">
    <property type="component" value="Chromosome 1"/>
</dbReference>
<dbReference type="EC" id="1.-.-.-" evidence="4"/>
<evidence type="ECO:0000313" key="5">
    <source>
        <dbReference type="Proteomes" id="UP000215383"/>
    </source>
</evidence>
<evidence type="ECO:0000256" key="1">
    <source>
        <dbReference type="ARBA" id="ARBA00022630"/>
    </source>
</evidence>
<evidence type="ECO:0000256" key="2">
    <source>
        <dbReference type="ARBA" id="ARBA00022643"/>
    </source>
</evidence>
<dbReference type="InterPro" id="IPR051796">
    <property type="entry name" value="ISF_SsuE-like"/>
</dbReference>
<evidence type="ECO:0000313" key="4">
    <source>
        <dbReference type="EMBL" id="SNV03127.1"/>
    </source>
</evidence>
<dbReference type="GO" id="GO:0016491">
    <property type="term" value="F:oxidoreductase activity"/>
    <property type="evidence" value="ECO:0007669"/>
    <property type="project" value="UniProtKB-KW"/>
</dbReference>
<keyword evidence="2" id="KW-0288">FMN</keyword>
<evidence type="ECO:0000259" key="3">
    <source>
        <dbReference type="Pfam" id="PF03358"/>
    </source>
</evidence>
<proteinExistence type="predicted"/>
<dbReference type="GeneID" id="78507696"/>
<gene>
    <name evidence="4" type="primary">ywqN_3</name>
    <name evidence="4" type="ORF">SAMEA4364220_01704</name>
</gene>
<protein>
    <submittedName>
        <fullName evidence="4">Putative NAD(P)H-dependent FMN-containing oxidoreductase ywqN</fullName>
        <ecNumber evidence="4">1.-.-.-</ecNumber>
    </submittedName>
</protein>
<dbReference type="AlphaFoldDB" id="A0A239TZ92"/>
<dbReference type="InterPro" id="IPR005025">
    <property type="entry name" value="FMN_Rdtase-like_dom"/>
</dbReference>
<dbReference type="EMBL" id="LT906446">
    <property type="protein sequence ID" value="SNV03127.1"/>
    <property type="molecule type" value="Genomic_DNA"/>
</dbReference>
<accession>A0A239TZ92</accession>